<comment type="caution">
    <text evidence="2">The sequence shown here is derived from an EMBL/GenBank/DDBJ whole genome shotgun (WGS) entry which is preliminary data.</text>
</comment>
<proteinExistence type="predicted"/>
<dbReference type="InterPro" id="IPR000719">
    <property type="entry name" value="Prot_kinase_dom"/>
</dbReference>
<dbReference type="SUPFAM" id="SSF56112">
    <property type="entry name" value="Protein kinase-like (PK-like)"/>
    <property type="match status" value="1"/>
</dbReference>
<name>A0AAD5V8V4_9APHY</name>
<reference evidence="2" key="1">
    <citation type="submission" date="2022-07" db="EMBL/GenBank/DDBJ databases">
        <title>Genome Sequence of Physisporinus lineatus.</title>
        <authorList>
            <person name="Buettner E."/>
        </authorList>
    </citation>
    <scope>NUCLEOTIDE SEQUENCE</scope>
    <source>
        <strain evidence="2">VT162</strain>
    </source>
</reference>
<dbReference type="InterPro" id="IPR008271">
    <property type="entry name" value="Ser/Thr_kinase_AS"/>
</dbReference>
<dbReference type="InterPro" id="IPR011009">
    <property type="entry name" value="Kinase-like_dom_sf"/>
</dbReference>
<gene>
    <name evidence="2" type="ORF">NLI96_g5132</name>
</gene>
<dbReference type="PANTHER" id="PTHR23257">
    <property type="entry name" value="SERINE-THREONINE PROTEIN KINASE"/>
    <property type="match status" value="1"/>
</dbReference>
<dbReference type="PIRSF" id="PIRSF000654">
    <property type="entry name" value="Integrin-linked_kinase"/>
    <property type="match status" value="1"/>
</dbReference>
<evidence type="ECO:0000259" key="1">
    <source>
        <dbReference type="PROSITE" id="PS50011"/>
    </source>
</evidence>
<dbReference type="Pfam" id="PF00069">
    <property type="entry name" value="Pkinase"/>
    <property type="match status" value="1"/>
</dbReference>
<sequence length="312" mass="34469">MSVQSRVSYSSRSAFVFANNHHIRTLDTTFDLTGCVRTGEAVSLVHGVHSDIKIARVYGRRCCVKIPRFVGDYSHQDSLREFRQRVIQEARIWSGLNHPNILPFVGFTTESSTSLCLISPMLEDGPASNFLQGHPLANRLEIVTGVAEGLLYLHERRVVHGDLKGANILISVTRFGIVPMICDFGSAHIVGTPFVGTAGTYRWTAKELLRLGLDDSDQPYIPTYASDVWSFGMTVLELYSGRVPFYNIVSTLRAVFHIQNGGLPPHPGAPAIERGLSDALWGLLESCWCSDPVSRPTTTSLVAQLRELRDAT</sequence>
<dbReference type="InterPro" id="IPR050167">
    <property type="entry name" value="Ser_Thr_protein_kinase"/>
</dbReference>
<dbReference type="AlphaFoldDB" id="A0AAD5V8V4"/>
<dbReference type="EMBL" id="JANAWD010000161">
    <property type="protein sequence ID" value="KAJ3485198.1"/>
    <property type="molecule type" value="Genomic_DNA"/>
</dbReference>
<dbReference type="PROSITE" id="PS00108">
    <property type="entry name" value="PROTEIN_KINASE_ST"/>
    <property type="match status" value="1"/>
</dbReference>
<dbReference type="Gene3D" id="1.10.510.10">
    <property type="entry name" value="Transferase(Phosphotransferase) domain 1"/>
    <property type="match status" value="1"/>
</dbReference>
<feature type="domain" description="Protein kinase" evidence="1">
    <location>
        <begin position="30"/>
        <end position="308"/>
    </location>
</feature>
<dbReference type="PROSITE" id="PS50011">
    <property type="entry name" value="PROTEIN_KINASE_DOM"/>
    <property type="match status" value="1"/>
</dbReference>
<dbReference type="Proteomes" id="UP001212997">
    <property type="component" value="Unassembled WGS sequence"/>
</dbReference>
<evidence type="ECO:0000313" key="2">
    <source>
        <dbReference type="EMBL" id="KAJ3485198.1"/>
    </source>
</evidence>
<dbReference type="GO" id="GO:0004672">
    <property type="term" value="F:protein kinase activity"/>
    <property type="evidence" value="ECO:0007669"/>
    <property type="project" value="InterPro"/>
</dbReference>
<accession>A0AAD5V8V4</accession>
<dbReference type="GO" id="GO:0005524">
    <property type="term" value="F:ATP binding"/>
    <property type="evidence" value="ECO:0007669"/>
    <property type="project" value="InterPro"/>
</dbReference>
<organism evidence="2 3">
    <name type="scientific">Meripilus lineatus</name>
    <dbReference type="NCBI Taxonomy" id="2056292"/>
    <lineage>
        <taxon>Eukaryota</taxon>
        <taxon>Fungi</taxon>
        <taxon>Dikarya</taxon>
        <taxon>Basidiomycota</taxon>
        <taxon>Agaricomycotina</taxon>
        <taxon>Agaricomycetes</taxon>
        <taxon>Polyporales</taxon>
        <taxon>Meripilaceae</taxon>
        <taxon>Meripilus</taxon>
    </lineage>
</organism>
<dbReference type="SMART" id="SM00220">
    <property type="entry name" value="S_TKc"/>
    <property type="match status" value="1"/>
</dbReference>
<evidence type="ECO:0000313" key="3">
    <source>
        <dbReference type="Proteomes" id="UP001212997"/>
    </source>
</evidence>
<keyword evidence="3" id="KW-1185">Reference proteome</keyword>
<protein>
    <recommendedName>
        <fullName evidence="1">Protein kinase domain-containing protein</fullName>
    </recommendedName>
</protein>